<dbReference type="Gene3D" id="2.120.10.80">
    <property type="entry name" value="Kelch-type beta propeller"/>
    <property type="match status" value="1"/>
</dbReference>
<name>A0A176WAI2_MARPO</name>
<dbReference type="InterPro" id="IPR006652">
    <property type="entry name" value="Kelch_1"/>
</dbReference>
<dbReference type="GO" id="GO:2000762">
    <property type="term" value="P:regulation of phenylpropanoid metabolic process"/>
    <property type="evidence" value="ECO:0007669"/>
    <property type="project" value="InterPro"/>
</dbReference>
<proteinExistence type="predicted"/>
<dbReference type="SUPFAM" id="SSF117281">
    <property type="entry name" value="Kelch motif"/>
    <property type="match status" value="1"/>
</dbReference>
<dbReference type="PANTHER" id="PTHR46407">
    <property type="entry name" value="OS02G0208700 PROTEIN"/>
    <property type="match status" value="1"/>
</dbReference>
<dbReference type="InterPro" id="IPR057499">
    <property type="entry name" value="Kelch_FKB95"/>
</dbReference>
<feature type="domain" description="F-box" evidence="1">
    <location>
        <begin position="49"/>
        <end position="89"/>
    </location>
</feature>
<evidence type="ECO:0000313" key="3">
    <source>
        <dbReference type="Proteomes" id="UP000077202"/>
    </source>
</evidence>
<organism evidence="2 3">
    <name type="scientific">Marchantia polymorpha subsp. ruderalis</name>
    <dbReference type="NCBI Taxonomy" id="1480154"/>
    <lineage>
        <taxon>Eukaryota</taxon>
        <taxon>Viridiplantae</taxon>
        <taxon>Streptophyta</taxon>
        <taxon>Embryophyta</taxon>
        <taxon>Marchantiophyta</taxon>
        <taxon>Marchantiopsida</taxon>
        <taxon>Marchantiidae</taxon>
        <taxon>Marchantiales</taxon>
        <taxon>Marchantiaceae</taxon>
        <taxon>Marchantia</taxon>
    </lineage>
</organism>
<evidence type="ECO:0000259" key="1">
    <source>
        <dbReference type="SMART" id="SM00256"/>
    </source>
</evidence>
<dbReference type="EMBL" id="LVLJ01001437">
    <property type="protein sequence ID" value="OAE29601.1"/>
    <property type="molecule type" value="Genomic_DNA"/>
</dbReference>
<dbReference type="InterPro" id="IPR044595">
    <property type="entry name" value="KMD1-4"/>
</dbReference>
<dbReference type="InterPro" id="IPR001810">
    <property type="entry name" value="F-box_dom"/>
</dbReference>
<reference evidence="2" key="1">
    <citation type="submission" date="2016-03" db="EMBL/GenBank/DDBJ databases">
        <title>Mechanisms controlling the formation of the plant cell surface in tip-growing cells are functionally conserved among land plants.</title>
        <authorList>
            <person name="Honkanen S."/>
            <person name="Jones V.A."/>
            <person name="Morieri G."/>
            <person name="Champion C."/>
            <person name="Hetherington A.J."/>
            <person name="Kelly S."/>
            <person name="Saint-Marcoux D."/>
            <person name="Proust H."/>
            <person name="Prescott H."/>
            <person name="Dolan L."/>
        </authorList>
    </citation>
    <scope>NUCLEOTIDE SEQUENCE [LARGE SCALE GENOMIC DNA]</scope>
    <source>
        <tissue evidence="2">Whole gametophyte</tissue>
    </source>
</reference>
<dbReference type="Pfam" id="PF00646">
    <property type="entry name" value="F-box"/>
    <property type="match status" value="1"/>
</dbReference>
<dbReference type="SUPFAM" id="SSF81383">
    <property type="entry name" value="F-box domain"/>
    <property type="match status" value="1"/>
</dbReference>
<protein>
    <recommendedName>
        <fullName evidence="1">F-box domain-containing protein</fullName>
    </recommendedName>
</protein>
<dbReference type="SMART" id="SM00256">
    <property type="entry name" value="FBOX"/>
    <property type="match status" value="1"/>
</dbReference>
<accession>A0A176WAI2</accession>
<dbReference type="GO" id="GO:0080037">
    <property type="term" value="P:negative regulation of cytokinin-activated signaling pathway"/>
    <property type="evidence" value="ECO:0007669"/>
    <property type="project" value="InterPro"/>
</dbReference>
<sequence length="405" mass="44588">MTIWYGELTADCELPDYEECELEDVDLDGDCGNAGMEMDLLSKELLPGLPEDVALECLVRVSMSAFPQLQGVCRRWGQLVCSKDFYEERKKAGTTRNCVCIVQALPDAPDQSAGSPGVKHTTAPEFGITVYDWQNQSWSRIPCIPEFPSGLPLFCRLVAVDGKLLVLGGWHPDTYEALKSVYVFDFTSQLWKGCADMPCSRSFFACGALDGQVYVAGGHDDNKNALNTAEVYNLEENRWEVLPNMSEARDESGGIVLDGKFFVISGYGTSNQGQFTSSADSYDPITGEWTRIEDMWTEGVSPGPFAVSQGVLYAVQRQNLVHYAKESNAWAVVEKIPGEGRFANWITSTEAGILMMTLPSTADRNKSLIHQRPAGAVIIGGMYRSLILGVLSTLFLLEQSKHDPV</sequence>
<gene>
    <name evidence="2" type="ORF">AXG93_4003s1230</name>
</gene>
<dbReference type="PANTHER" id="PTHR46407:SF3">
    <property type="entry name" value="OS02G0208700 PROTEIN"/>
    <property type="match status" value="1"/>
</dbReference>
<dbReference type="AlphaFoldDB" id="A0A176WAI2"/>
<comment type="caution">
    <text evidence="2">The sequence shown here is derived from an EMBL/GenBank/DDBJ whole genome shotgun (WGS) entry which is preliminary data.</text>
</comment>
<evidence type="ECO:0000313" key="2">
    <source>
        <dbReference type="EMBL" id="OAE29601.1"/>
    </source>
</evidence>
<dbReference type="InterPro" id="IPR015915">
    <property type="entry name" value="Kelch-typ_b-propeller"/>
</dbReference>
<dbReference type="Proteomes" id="UP000077202">
    <property type="component" value="Unassembled WGS sequence"/>
</dbReference>
<dbReference type="Pfam" id="PF25210">
    <property type="entry name" value="Kelch_FKB95"/>
    <property type="match status" value="1"/>
</dbReference>
<dbReference type="InterPro" id="IPR036047">
    <property type="entry name" value="F-box-like_dom_sf"/>
</dbReference>
<dbReference type="SMART" id="SM00612">
    <property type="entry name" value="Kelch"/>
    <property type="match status" value="3"/>
</dbReference>
<keyword evidence="3" id="KW-1185">Reference proteome</keyword>
<dbReference type="CDD" id="cd22152">
    <property type="entry name" value="F-box_AtAFR-like"/>
    <property type="match status" value="1"/>
</dbReference>